<sequence>MQRPRWPGTFLRAPADPGTGALREARKNGESDWTDWPGWTGWTDWGSRTDWGSWDNGAR</sequence>
<proteinExistence type="predicted"/>
<feature type="region of interest" description="Disordered" evidence="1">
    <location>
        <begin position="1"/>
        <end position="20"/>
    </location>
</feature>
<protein>
    <submittedName>
        <fullName evidence="2">Uncharacterized protein</fullName>
    </submittedName>
</protein>
<evidence type="ECO:0000313" key="3">
    <source>
        <dbReference type="Proteomes" id="UP000265354"/>
    </source>
</evidence>
<dbReference type="AlphaFoldDB" id="A0A388T256"/>
<comment type="caution">
    <text evidence="2">The sequence shown here is derived from an EMBL/GenBank/DDBJ whole genome shotgun (WGS) entry which is preliminary data.</text>
</comment>
<evidence type="ECO:0000313" key="2">
    <source>
        <dbReference type="EMBL" id="GBQ03007.1"/>
    </source>
</evidence>
<organism evidence="2 3">
    <name type="scientific">Streptomyces spongiicola</name>
    <dbReference type="NCBI Taxonomy" id="1690221"/>
    <lineage>
        <taxon>Bacteria</taxon>
        <taxon>Bacillati</taxon>
        <taxon>Actinomycetota</taxon>
        <taxon>Actinomycetes</taxon>
        <taxon>Kitasatosporales</taxon>
        <taxon>Streptomycetaceae</taxon>
        <taxon>Streptomyces</taxon>
    </lineage>
</organism>
<gene>
    <name evidence="2" type="ORF">SSP531S_44720</name>
</gene>
<accession>A0A388T256</accession>
<evidence type="ECO:0000256" key="1">
    <source>
        <dbReference type="SAM" id="MobiDB-lite"/>
    </source>
</evidence>
<name>A0A388T256_9ACTN</name>
<dbReference type="Proteomes" id="UP000265354">
    <property type="component" value="Unassembled WGS sequence"/>
</dbReference>
<reference evidence="2 3" key="1">
    <citation type="submission" date="2018-07" db="EMBL/GenBank/DDBJ databases">
        <title>Whole Genome Shotgun Sequence of Streptomyces spongiicola strain 531S.</title>
        <authorList>
            <person name="Dohra H."/>
            <person name="Kodani S."/>
        </authorList>
    </citation>
    <scope>NUCLEOTIDE SEQUENCE [LARGE SCALE GENOMIC DNA]</scope>
    <source>
        <strain evidence="2 3">531S</strain>
    </source>
</reference>
<dbReference type="EMBL" id="BGZL01000014">
    <property type="protein sequence ID" value="GBQ03007.1"/>
    <property type="molecule type" value="Genomic_DNA"/>
</dbReference>
<dbReference type="RefSeq" id="WP_116428474.1">
    <property type="nucleotide sequence ID" value="NZ_BGZL01000014.1"/>
</dbReference>